<feature type="compositionally biased region" description="Low complexity" evidence="15">
    <location>
        <begin position="445"/>
        <end position="465"/>
    </location>
</feature>
<protein>
    <recommendedName>
        <fullName evidence="13 14">DNA polymerase III subunit gamma/tau</fullName>
        <ecNumber evidence="2 14">2.7.7.7</ecNumber>
    </recommendedName>
</protein>
<dbReference type="GO" id="GO:0006261">
    <property type="term" value="P:DNA-templated DNA replication"/>
    <property type="evidence" value="ECO:0007669"/>
    <property type="project" value="TreeGrafter"/>
</dbReference>
<dbReference type="Proteomes" id="UP000077701">
    <property type="component" value="Unassembled WGS sequence"/>
</dbReference>
<evidence type="ECO:0000256" key="3">
    <source>
        <dbReference type="ARBA" id="ARBA00022679"/>
    </source>
</evidence>
<feature type="compositionally biased region" description="Acidic residues" evidence="15">
    <location>
        <begin position="742"/>
        <end position="754"/>
    </location>
</feature>
<feature type="domain" description="AAA+ ATPase" evidence="16">
    <location>
        <begin position="36"/>
        <end position="198"/>
    </location>
</feature>
<evidence type="ECO:0000256" key="11">
    <source>
        <dbReference type="ARBA" id="ARBA00037724"/>
    </source>
</evidence>
<feature type="region of interest" description="Disordered" evidence="15">
    <location>
        <begin position="602"/>
        <end position="754"/>
    </location>
</feature>
<dbReference type="GO" id="GO:0009360">
    <property type="term" value="C:DNA polymerase III complex"/>
    <property type="evidence" value="ECO:0007669"/>
    <property type="project" value="InterPro"/>
</dbReference>
<accession>A0A171DK45</accession>
<feature type="region of interest" description="Disordered" evidence="15">
    <location>
        <begin position="445"/>
        <end position="509"/>
    </location>
</feature>
<dbReference type="RefSeq" id="WP_068900392.1">
    <property type="nucleotide sequence ID" value="NZ_BDCX01000012.1"/>
</dbReference>
<keyword evidence="18" id="KW-1185">Reference proteome</keyword>
<feature type="compositionally biased region" description="Low complexity" evidence="15">
    <location>
        <begin position="494"/>
        <end position="509"/>
    </location>
</feature>
<evidence type="ECO:0000256" key="10">
    <source>
        <dbReference type="ARBA" id="ARBA00022932"/>
    </source>
</evidence>
<keyword evidence="5 14" id="KW-0235">DNA replication</keyword>
<dbReference type="SMART" id="SM00382">
    <property type="entry name" value="AAA"/>
    <property type="match status" value="1"/>
</dbReference>
<dbReference type="InterPro" id="IPR045085">
    <property type="entry name" value="HLD_clamp_pol_III_gamma_tau"/>
</dbReference>
<dbReference type="GO" id="GO:0005524">
    <property type="term" value="F:ATP binding"/>
    <property type="evidence" value="ECO:0007669"/>
    <property type="project" value="UniProtKB-KW"/>
</dbReference>
<dbReference type="GO" id="GO:0003887">
    <property type="term" value="F:DNA-directed DNA polymerase activity"/>
    <property type="evidence" value="ECO:0007669"/>
    <property type="project" value="UniProtKB-KW"/>
</dbReference>
<dbReference type="PANTHER" id="PTHR11669:SF0">
    <property type="entry name" value="PROTEIN STICHEL-LIKE 2"/>
    <property type="match status" value="1"/>
</dbReference>
<dbReference type="CDD" id="cd18137">
    <property type="entry name" value="HLD_clamp_pol_III_gamma_tau"/>
    <property type="match status" value="1"/>
</dbReference>
<evidence type="ECO:0000256" key="5">
    <source>
        <dbReference type="ARBA" id="ARBA00022705"/>
    </source>
</evidence>
<evidence type="ECO:0000256" key="1">
    <source>
        <dbReference type="ARBA" id="ARBA00006360"/>
    </source>
</evidence>
<evidence type="ECO:0000313" key="18">
    <source>
        <dbReference type="Proteomes" id="UP000077701"/>
    </source>
</evidence>
<name>A0A171DK45_9ACTN</name>
<comment type="subunit">
    <text evidence="14">DNA polymerase III contains a core (composed of alpha, epsilon and theta chains) that associates with a tau subunit. This core dimerizes to form the POLIII' complex. PolIII' associates with the gamma complex (composed of gamma, delta, delta', psi and chi chains) and with the beta chain to form the complete DNA polymerase III complex.</text>
</comment>
<dbReference type="OrthoDB" id="9810148at2"/>
<evidence type="ECO:0000256" key="15">
    <source>
        <dbReference type="SAM" id="MobiDB-lite"/>
    </source>
</evidence>
<dbReference type="AlphaFoldDB" id="A0A171DK45"/>
<evidence type="ECO:0000256" key="13">
    <source>
        <dbReference type="ARBA" id="ARBA00074577"/>
    </source>
</evidence>
<keyword evidence="4 14" id="KW-0548">Nucleotidyltransferase</keyword>
<evidence type="ECO:0000256" key="8">
    <source>
        <dbReference type="ARBA" id="ARBA00022833"/>
    </source>
</evidence>
<dbReference type="SUPFAM" id="SSF48019">
    <property type="entry name" value="post-AAA+ oligomerization domain-like"/>
    <property type="match status" value="1"/>
</dbReference>
<comment type="caution">
    <text evidence="17">The sequence shown here is derived from an EMBL/GenBank/DDBJ whole genome shotgun (WGS) entry which is preliminary data.</text>
</comment>
<evidence type="ECO:0000256" key="9">
    <source>
        <dbReference type="ARBA" id="ARBA00022840"/>
    </source>
</evidence>
<evidence type="ECO:0000313" key="17">
    <source>
        <dbReference type="EMBL" id="GAT69196.1"/>
    </source>
</evidence>
<dbReference type="Pfam" id="PF13177">
    <property type="entry name" value="DNA_pol3_delta2"/>
    <property type="match status" value="1"/>
</dbReference>
<dbReference type="Gene3D" id="1.10.8.60">
    <property type="match status" value="1"/>
</dbReference>
<dbReference type="Gene3D" id="1.20.272.10">
    <property type="match status" value="1"/>
</dbReference>
<dbReference type="Pfam" id="PF22608">
    <property type="entry name" value="DNAX_ATPase_lid"/>
    <property type="match status" value="1"/>
</dbReference>
<dbReference type="STRING" id="161355.PS9374_04869"/>
<proteinExistence type="inferred from homology"/>
<keyword evidence="3 14" id="KW-0808">Transferase</keyword>
<evidence type="ECO:0000256" key="12">
    <source>
        <dbReference type="ARBA" id="ARBA00049244"/>
    </source>
</evidence>
<evidence type="ECO:0000256" key="2">
    <source>
        <dbReference type="ARBA" id="ARBA00012417"/>
    </source>
</evidence>
<feature type="compositionally biased region" description="Low complexity" evidence="15">
    <location>
        <begin position="688"/>
        <end position="705"/>
    </location>
</feature>
<gene>
    <name evidence="14" type="primary">dnaX</name>
    <name evidence="17" type="ORF">PS9374_04869</name>
</gene>
<dbReference type="InterPro" id="IPR012763">
    <property type="entry name" value="DNA_pol_III_sug/sutau_N"/>
</dbReference>
<evidence type="ECO:0000256" key="14">
    <source>
        <dbReference type="RuleBase" id="RU364063"/>
    </source>
</evidence>
<reference evidence="17 18" key="1">
    <citation type="journal article" date="2016" name="Genome Announc.">
        <title>Draft Genome Sequence of Planomonospora sphaerica JCM9374, a Rare Actinomycete.</title>
        <authorList>
            <person name="Dohra H."/>
            <person name="Suzuki T."/>
            <person name="Inoue Y."/>
            <person name="Kodani S."/>
        </authorList>
    </citation>
    <scope>NUCLEOTIDE SEQUENCE [LARGE SCALE GENOMIC DNA]</scope>
    <source>
        <strain evidence="17 18">JCM 9374</strain>
    </source>
</reference>
<evidence type="ECO:0000256" key="4">
    <source>
        <dbReference type="ARBA" id="ARBA00022695"/>
    </source>
</evidence>
<dbReference type="Gene3D" id="3.40.50.300">
    <property type="entry name" value="P-loop containing nucleotide triphosphate hydrolases"/>
    <property type="match status" value="1"/>
</dbReference>
<dbReference type="GO" id="GO:0046872">
    <property type="term" value="F:metal ion binding"/>
    <property type="evidence" value="ECO:0007669"/>
    <property type="project" value="UniProtKB-KW"/>
</dbReference>
<keyword evidence="8" id="KW-0862">Zinc</keyword>
<dbReference type="FunFam" id="1.20.272.10:FF:000003">
    <property type="entry name" value="DNA polymerase III subunit gamma/tau"/>
    <property type="match status" value="1"/>
</dbReference>
<keyword evidence="6" id="KW-0479">Metal-binding</keyword>
<dbReference type="InterPro" id="IPR022754">
    <property type="entry name" value="DNA_pol_III_gamma-3"/>
</dbReference>
<evidence type="ECO:0000259" key="16">
    <source>
        <dbReference type="SMART" id="SM00382"/>
    </source>
</evidence>
<keyword evidence="10 14" id="KW-0239">DNA-directed DNA polymerase</keyword>
<keyword evidence="7 14" id="KW-0547">Nucleotide-binding</keyword>
<dbReference type="PANTHER" id="PTHR11669">
    <property type="entry name" value="REPLICATION FACTOR C / DNA POLYMERASE III GAMMA-TAU SUBUNIT"/>
    <property type="match status" value="1"/>
</dbReference>
<comment type="function">
    <text evidence="11 14">DNA polymerase III is a complex, multichain enzyme responsible for most of the replicative synthesis in bacteria. This DNA polymerase also exhibits 3' to 5' exonuclease activity.</text>
</comment>
<reference evidence="18" key="2">
    <citation type="submission" date="2016-04" db="EMBL/GenBank/DDBJ databases">
        <title>Planomonospora sphaerica JCM9374 whole genome shotgun sequence.</title>
        <authorList>
            <person name="Suzuki T."/>
            <person name="Dohra H."/>
            <person name="Kodani S."/>
        </authorList>
    </citation>
    <scope>NUCLEOTIDE SEQUENCE [LARGE SCALE GENOMIC DNA]</scope>
    <source>
        <strain evidence="18">JCM 9374</strain>
    </source>
</reference>
<evidence type="ECO:0000256" key="7">
    <source>
        <dbReference type="ARBA" id="ARBA00022741"/>
    </source>
</evidence>
<feature type="compositionally biased region" description="Pro residues" evidence="15">
    <location>
        <begin position="610"/>
        <end position="624"/>
    </location>
</feature>
<dbReference type="FunFam" id="3.40.50.300:FF:000014">
    <property type="entry name" value="DNA polymerase III subunit gamma/tau"/>
    <property type="match status" value="1"/>
</dbReference>
<dbReference type="InterPro" id="IPR050238">
    <property type="entry name" value="DNA_Rep/Repair_Clamp_Loader"/>
</dbReference>
<dbReference type="InterPro" id="IPR003593">
    <property type="entry name" value="AAA+_ATPase"/>
</dbReference>
<evidence type="ECO:0000256" key="6">
    <source>
        <dbReference type="ARBA" id="ARBA00022723"/>
    </source>
</evidence>
<organism evidence="17 18">
    <name type="scientific">Planomonospora sphaerica</name>
    <dbReference type="NCBI Taxonomy" id="161355"/>
    <lineage>
        <taxon>Bacteria</taxon>
        <taxon>Bacillati</taxon>
        <taxon>Actinomycetota</taxon>
        <taxon>Actinomycetes</taxon>
        <taxon>Streptosporangiales</taxon>
        <taxon>Streptosporangiaceae</taxon>
        <taxon>Planomonospora</taxon>
    </lineage>
</organism>
<dbReference type="CDD" id="cd00009">
    <property type="entry name" value="AAA"/>
    <property type="match status" value="1"/>
</dbReference>
<dbReference type="Pfam" id="PF12169">
    <property type="entry name" value="DNA_pol3_gamma3"/>
    <property type="match status" value="1"/>
</dbReference>
<dbReference type="SUPFAM" id="SSF52540">
    <property type="entry name" value="P-loop containing nucleoside triphosphate hydrolases"/>
    <property type="match status" value="1"/>
</dbReference>
<feature type="compositionally biased region" description="Low complexity" evidence="15">
    <location>
        <begin position="650"/>
        <end position="659"/>
    </location>
</feature>
<dbReference type="NCBIfam" id="NF005846">
    <property type="entry name" value="PRK07764.1-6"/>
    <property type="match status" value="1"/>
</dbReference>
<keyword evidence="9 14" id="KW-0067">ATP-binding</keyword>
<sequence>MSLALYRKYRPGTFAEVKGQEHVTEPLRQALRSGRINHAYLFSGPRGCGKTSSARILARSLNCEKGPTPDPCGECESCVALAPTGPGHLDVIEIDAASHGGVDDARDLRERAFFAPVSARFKIYIIDEAHMVTREGFNALLKLVEEPPPHLKFVFATTEPEKVIGTIKSRTHHYPFRLIPPAALRALMEEILTSEDVPFEPAALPLVVRAGAGSARDSLSILDQLFAGSDEAGITYARAVSLLGYTDGGLLDDMVAAFAARDGARVFQAVNQVIEGGHDPRRFAMDLLERFRDLVVLANVPEAAGSGLLDRPDDELERLREQAASMGPADLTRAAEVFNAGLVEMRGAASPRLLLELMCARVLLPGAAQDEAALLTRLERLERGVGSAGAHAFTVPGPAAGYAPPAAGHVPAVGYAPPAATAPYTPPTVAPQTVTVPAVAPQHAVASGPASAPQAGTAAAQDSAPESADDWPVTVKPGSPAVPAGPPSPQERTPSVPAQPSAASAPLAGPAAGSEVAAVQQAWPQVLGALKQRSIVVWANVNTNAQVVGVEGKVLTLGFTQVGAMKNFVGGGKDTVVAAALQDVLGGAWKVEAVVGGAGGAAPFGGNHPPAAPPQPPAPRPAPEAPGAGGPDRNARTDQGGPAGPGGSAGTAQAVAVAPARRETAATDESWPDAPLPEDPGSPPAPGPGLAAARSAARAAAQSGVRAGGQAGARTPAQPGSRPAGGSSGWPDAVPGRTPGFESDDVDPLNDADADVDALTGMALIQRELGGQIIEEIDHS</sequence>
<comment type="similarity">
    <text evidence="1 14">Belongs to the DnaX/STICHEL family.</text>
</comment>
<dbReference type="InterPro" id="IPR027417">
    <property type="entry name" value="P-loop_NTPase"/>
</dbReference>
<dbReference type="EC" id="2.7.7.7" evidence="2 14"/>
<comment type="catalytic activity">
    <reaction evidence="12 14">
        <text>DNA(n) + a 2'-deoxyribonucleoside 5'-triphosphate = DNA(n+1) + diphosphate</text>
        <dbReference type="Rhea" id="RHEA:22508"/>
        <dbReference type="Rhea" id="RHEA-COMP:17339"/>
        <dbReference type="Rhea" id="RHEA-COMP:17340"/>
        <dbReference type="ChEBI" id="CHEBI:33019"/>
        <dbReference type="ChEBI" id="CHEBI:61560"/>
        <dbReference type="ChEBI" id="CHEBI:173112"/>
        <dbReference type="EC" id="2.7.7.7"/>
    </reaction>
</comment>
<feature type="compositionally biased region" description="Pro residues" evidence="15">
    <location>
        <begin position="674"/>
        <end position="687"/>
    </location>
</feature>
<dbReference type="InterPro" id="IPR008921">
    <property type="entry name" value="DNA_pol3_clamp-load_cplx_C"/>
</dbReference>
<dbReference type="GO" id="GO:0003677">
    <property type="term" value="F:DNA binding"/>
    <property type="evidence" value="ECO:0007669"/>
    <property type="project" value="InterPro"/>
</dbReference>
<dbReference type="NCBIfam" id="TIGR02397">
    <property type="entry name" value="dnaX_nterm"/>
    <property type="match status" value="1"/>
</dbReference>
<dbReference type="EMBL" id="BDCX01000012">
    <property type="protein sequence ID" value="GAT69196.1"/>
    <property type="molecule type" value="Genomic_DNA"/>
</dbReference>